<dbReference type="Proteomes" id="UP000015105">
    <property type="component" value="Chromosome 1D"/>
</dbReference>
<name>A0A452YVG1_AEGTS</name>
<reference evidence="3" key="1">
    <citation type="journal article" date="2014" name="Science">
        <title>Ancient hybridizations among the ancestral genomes of bread wheat.</title>
        <authorList>
            <consortium name="International Wheat Genome Sequencing Consortium,"/>
            <person name="Marcussen T."/>
            <person name="Sandve S.R."/>
            <person name="Heier L."/>
            <person name="Spannagl M."/>
            <person name="Pfeifer M."/>
            <person name="Jakobsen K.S."/>
            <person name="Wulff B.B."/>
            <person name="Steuernagel B."/>
            <person name="Mayer K.F."/>
            <person name="Olsen O.A."/>
        </authorList>
    </citation>
    <scope>NUCLEOTIDE SEQUENCE [LARGE SCALE GENOMIC DNA]</scope>
    <source>
        <strain evidence="3">cv. AL8/78</strain>
    </source>
</reference>
<evidence type="ECO:0000313" key="2">
    <source>
        <dbReference type="EnsemblPlants" id="AET1Gv20544800.5"/>
    </source>
</evidence>
<sequence length="74" mass="8020">FLSHRAAHPTHARQRAGARGPPPPHRASLYDRFPTSSSSVPHLHHHHQTLAADDHVLLLVAQAGRRPLLPGAAP</sequence>
<proteinExistence type="predicted"/>
<dbReference type="AlphaFoldDB" id="A0A452YVG1"/>
<protein>
    <submittedName>
        <fullName evidence="2">Uncharacterized protein</fullName>
    </submittedName>
</protein>
<dbReference type="Gramene" id="AET1Gv20544800.5">
    <property type="protein sequence ID" value="AET1Gv20544800.5"/>
    <property type="gene ID" value="AET1Gv20544800"/>
</dbReference>
<reference evidence="2" key="5">
    <citation type="journal article" date="2021" name="G3 (Bethesda)">
        <title>Aegilops tauschii genome assembly Aet v5.0 features greater sequence contiguity and improved annotation.</title>
        <authorList>
            <person name="Wang L."/>
            <person name="Zhu T."/>
            <person name="Rodriguez J.C."/>
            <person name="Deal K.R."/>
            <person name="Dubcovsky J."/>
            <person name="McGuire P.E."/>
            <person name="Lux T."/>
            <person name="Spannagl M."/>
            <person name="Mayer K.F.X."/>
            <person name="Baldrich P."/>
            <person name="Meyers B.C."/>
            <person name="Huo N."/>
            <person name="Gu Y.Q."/>
            <person name="Zhou H."/>
            <person name="Devos K.M."/>
            <person name="Bennetzen J.L."/>
            <person name="Unver T."/>
            <person name="Budak H."/>
            <person name="Gulick P.J."/>
            <person name="Galiba G."/>
            <person name="Kalapos B."/>
            <person name="Nelson D.R."/>
            <person name="Li P."/>
            <person name="You F.M."/>
            <person name="Luo M.C."/>
            <person name="Dvorak J."/>
        </authorList>
    </citation>
    <scope>NUCLEOTIDE SEQUENCE [LARGE SCALE GENOMIC DNA]</scope>
    <source>
        <strain evidence="2">cv. AL8/78</strain>
    </source>
</reference>
<organism evidence="2 3">
    <name type="scientific">Aegilops tauschii subsp. strangulata</name>
    <name type="common">Goatgrass</name>
    <dbReference type="NCBI Taxonomy" id="200361"/>
    <lineage>
        <taxon>Eukaryota</taxon>
        <taxon>Viridiplantae</taxon>
        <taxon>Streptophyta</taxon>
        <taxon>Embryophyta</taxon>
        <taxon>Tracheophyta</taxon>
        <taxon>Spermatophyta</taxon>
        <taxon>Magnoliopsida</taxon>
        <taxon>Liliopsida</taxon>
        <taxon>Poales</taxon>
        <taxon>Poaceae</taxon>
        <taxon>BOP clade</taxon>
        <taxon>Pooideae</taxon>
        <taxon>Triticodae</taxon>
        <taxon>Triticeae</taxon>
        <taxon>Triticinae</taxon>
        <taxon>Aegilops</taxon>
    </lineage>
</organism>
<evidence type="ECO:0000313" key="3">
    <source>
        <dbReference type="Proteomes" id="UP000015105"/>
    </source>
</evidence>
<keyword evidence="3" id="KW-1185">Reference proteome</keyword>
<dbReference type="EnsemblPlants" id="AET1Gv20544800.5">
    <property type="protein sequence ID" value="AET1Gv20544800.5"/>
    <property type="gene ID" value="AET1Gv20544800"/>
</dbReference>
<reference evidence="2" key="4">
    <citation type="submission" date="2019-03" db="UniProtKB">
        <authorList>
            <consortium name="EnsemblPlants"/>
        </authorList>
    </citation>
    <scope>IDENTIFICATION</scope>
</reference>
<accession>A0A452YVG1</accession>
<feature type="compositionally biased region" description="Basic residues" evidence="1">
    <location>
        <begin position="1"/>
        <end position="16"/>
    </location>
</feature>
<reference evidence="3" key="2">
    <citation type="journal article" date="2017" name="Nat. Plants">
        <title>The Aegilops tauschii genome reveals multiple impacts of transposons.</title>
        <authorList>
            <person name="Zhao G."/>
            <person name="Zou C."/>
            <person name="Li K."/>
            <person name="Wang K."/>
            <person name="Li T."/>
            <person name="Gao L."/>
            <person name="Zhang X."/>
            <person name="Wang H."/>
            <person name="Yang Z."/>
            <person name="Liu X."/>
            <person name="Jiang W."/>
            <person name="Mao L."/>
            <person name="Kong X."/>
            <person name="Jiao Y."/>
            <person name="Jia J."/>
        </authorList>
    </citation>
    <scope>NUCLEOTIDE SEQUENCE [LARGE SCALE GENOMIC DNA]</scope>
    <source>
        <strain evidence="3">cv. AL8/78</strain>
    </source>
</reference>
<reference evidence="2" key="3">
    <citation type="journal article" date="2017" name="Nature">
        <title>Genome sequence of the progenitor of the wheat D genome Aegilops tauschii.</title>
        <authorList>
            <person name="Luo M.C."/>
            <person name="Gu Y.Q."/>
            <person name="Puiu D."/>
            <person name="Wang H."/>
            <person name="Twardziok S.O."/>
            <person name="Deal K.R."/>
            <person name="Huo N."/>
            <person name="Zhu T."/>
            <person name="Wang L."/>
            <person name="Wang Y."/>
            <person name="McGuire P.E."/>
            <person name="Liu S."/>
            <person name="Long H."/>
            <person name="Ramasamy R.K."/>
            <person name="Rodriguez J.C."/>
            <person name="Van S.L."/>
            <person name="Yuan L."/>
            <person name="Wang Z."/>
            <person name="Xia Z."/>
            <person name="Xiao L."/>
            <person name="Anderson O.D."/>
            <person name="Ouyang S."/>
            <person name="Liang Y."/>
            <person name="Zimin A.V."/>
            <person name="Pertea G."/>
            <person name="Qi P."/>
            <person name="Bennetzen J.L."/>
            <person name="Dai X."/>
            <person name="Dawson M.W."/>
            <person name="Muller H.G."/>
            <person name="Kugler K."/>
            <person name="Rivarola-Duarte L."/>
            <person name="Spannagl M."/>
            <person name="Mayer K.F.X."/>
            <person name="Lu F.H."/>
            <person name="Bevan M.W."/>
            <person name="Leroy P."/>
            <person name="Li P."/>
            <person name="You F.M."/>
            <person name="Sun Q."/>
            <person name="Liu Z."/>
            <person name="Lyons E."/>
            <person name="Wicker T."/>
            <person name="Salzberg S.L."/>
            <person name="Devos K.M."/>
            <person name="Dvorak J."/>
        </authorList>
    </citation>
    <scope>NUCLEOTIDE SEQUENCE [LARGE SCALE GENOMIC DNA]</scope>
    <source>
        <strain evidence="2">cv. AL8/78</strain>
    </source>
</reference>
<feature type="region of interest" description="Disordered" evidence="1">
    <location>
        <begin position="1"/>
        <end position="46"/>
    </location>
</feature>
<evidence type="ECO:0000256" key="1">
    <source>
        <dbReference type="SAM" id="MobiDB-lite"/>
    </source>
</evidence>